<sequence length="657" mass="73297">MARIEDALKDLLHSKDTEYSGDVGEYPQHKGRCPAHGALGLTPLPVRTPLTPAKSLEDYSLHRALLASVSPAVSASAETDSTNAHPLLAAFPTEEDVKILLFESYRTSRYTLLVYTQPHSQLTPENLGAPFLPEQCFTASTHPVIIAKRMLILAITAQAPCEEFLGLSESPTVLSRRLVTVAVSWLATQDEIHSSVDSLVCIILEAVYETNCGNLRRAWIIYRRAMAVAQTMGLHRSPVPPVKQVDAALNVDLEFIWFRIIYMDRYLSLLLGLPQATSDKSIGVSLNSQFEPPLGQFERQLNIVASLILERNDRTFTMDDIVTTKTIDSKLLQISTNMPASFWRPPNFQTLAVGSPDNLLEAIRLSAHVFYCGLLIQLHLPFMMHGINNNVNPEYSKMTCVNASREILSRFIAHRNFQPKSSCSRPVDFFALQASMTLLLAHLDSHNHHTTTNFLAHQRLSDRAVLDQVLERMDLMRDNNKDVVMRDAGGLIRQLIEIEADAANGGRYNASTLVVDEQDGMKRIADEGCGELRLPIPYLGTIKITRQGTICRELLQQATTIGPYQTPQTNFPSQEPVYNSFASVHHTSPSSNVHEPLNQLQVPPRRSPYPREIMAPAQLNNQLHLEDASAGMHDWAFQGTDVAFFDSLMRAYPDIGQ</sequence>
<evidence type="ECO:0000259" key="4">
    <source>
        <dbReference type="SMART" id="SM00906"/>
    </source>
</evidence>
<keyword evidence="1" id="KW-0805">Transcription regulation</keyword>
<evidence type="ECO:0000256" key="1">
    <source>
        <dbReference type="ARBA" id="ARBA00023015"/>
    </source>
</evidence>
<dbReference type="GO" id="GO:0006351">
    <property type="term" value="P:DNA-templated transcription"/>
    <property type="evidence" value="ECO:0007669"/>
    <property type="project" value="InterPro"/>
</dbReference>
<dbReference type="Proteomes" id="UP000249363">
    <property type="component" value="Unassembled WGS sequence"/>
</dbReference>
<dbReference type="AlphaFoldDB" id="A0A364LEQ3"/>
<keyword evidence="6" id="KW-1185">Reference proteome</keyword>
<dbReference type="OrthoDB" id="5392779at2759"/>
<dbReference type="SMART" id="SM00906">
    <property type="entry name" value="Fungal_trans"/>
    <property type="match status" value="1"/>
</dbReference>
<feature type="domain" description="Xylanolytic transcriptional activator regulatory" evidence="4">
    <location>
        <begin position="218"/>
        <end position="293"/>
    </location>
</feature>
<evidence type="ECO:0000313" key="6">
    <source>
        <dbReference type="Proteomes" id="UP000249363"/>
    </source>
</evidence>
<dbReference type="PANTHER" id="PTHR47840:SF1">
    <property type="entry name" value="ZN(II)2CYS6 TRANSCRIPTION FACTOR (EUROFUNG)"/>
    <property type="match status" value="1"/>
</dbReference>
<dbReference type="PANTHER" id="PTHR47840">
    <property type="entry name" value="ZN(II)2CYS6 TRANSCRIPTION FACTOR (EUROFUNG)-RELATED"/>
    <property type="match status" value="1"/>
</dbReference>
<reference evidence="5 6" key="1">
    <citation type="journal article" date="2017" name="Biotechnol. Biofuels">
        <title>Differential beta-glucosidase expression as a function of carbon source availability in Talaromyces amestolkiae: a genomic and proteomic approach.</title>
        <authorList>
            <person name="de Eugenio L.I."/>
            <person name="Mendez-Liter J.A."/>
            <person name="Nieto-Dominguez M."/>
            <person name="Alonso L."/>
            <person name="Gil-Munoz J."/>
            <person name="Barriuso J."/>
            <person name="Prieto A."/>
            <person name="Martinez M.J."/>
        </authorList>
    </citation>
    <scope>NUCLEOTIDE SEQUENCE [LARGE SCALE GENOMIC DNA]</scope>
    <source>
        <strain evidence="5 6">CIB</strain>
    </source>
</reference>
<gene>
    <name evidence="5" type="ORF">BHQ10_010312</name>
</gene>
<dbReference type="STRING" id="1196081.A0A364LEQ3"/>
<keyword evidence="3" id="KW-0539">Nucleus</keyword>
<evidence type="ECO:0000256" key="2">
    <source>
        <dbReference type="ARBA" id="ARBA00023163"/>
    </source>
</evidence>
<protein>
    <recommendedName>
        <fullName evidence="4">Xylanolytic transcriptional activator regulatory domain-containing protein</fullName>
    </recommendedName>
</protein>
<evidence type="ECO:0000256" key="3">
    <source>
        <dbReference type="ARBA" id="ARBA00023242"/>
    </source>
</evidence>
<organism evidence="5 6">
    <name type="scientific">Talaromyces amestolkiae</name>
    <dbReference type="NCBI Taxonomy" id="1196081"/>
    <lineage>
        <taxon>Eukaryota</taxon>
        <taxon>Fungi</taxon>
        <taxon>Dikarya</taxon>
        <taxon>Ascomycota</taxon>
        <taxon>Pezizomycotina</taxon>
        <taxon>Eurotiomycetes</taxon>
        <taxon>Eurotiomycetidae</taxon>
        <taxon>Eurotiales</taxon>
        <taxon>Trichocomaceae</taxon>
        <taxon>Talaromyces</taxon>
        <taxon>Talaromyces sect. Talaromyces</taxon>
    </lineage>
</organism>
<name>A0A364LEQ3_TALAM</name>
<dbReference type="GO" id="GO:0003677">
    <property type="term" value="F:DNA binding"/>
    <property type="evidence" value="ECO:0007669"/>
    <property type="project" value="InterPro"/>
</dbReference>
<proteinExistence type="predicted"/>
<comment type="caution">
    <text evidence="5">The sequence shown here is derived from an EMBL/GenBank/DDBJ whole genome shotgun (WGS) entry which is preliminary data.</text>
</comment>
<dbReference type="RefSeq" id="XP_040738814.1">
    <property type="nucleotide sequence ID" value="XM_040872929.1"/>
</dbReference>
<keyword evidence="2" id="KW-0804">Transcription</keyword>
<evidence type="ECO:0000313" key="5">
    <source>
        <dbReference type="EMBL" id="RAO74300.1"/>
    </source>
</evidence>
<accession>A0A364LEQ3</accession>
<dbReference type="CDD" id="cd12148">
    <property type="entry name" value="fungal_TF_MHR"/>
    <property type="match status" value="1"/>
</dbReference>
<dbReference type="EMBL" id="MIKG01000032">
    <property type="protein sequence ID" value="RAO74300.1"/>
    <property type="molecule type" value="Genomic_DNA"/>
</dbReference>
<dbReference type="GeneID" id="63799526"/>
<dbReference type="InterPro" id="IPR007219">
    <property type="entry name" value="XnlR_reg_dom"/>
</dbReference>
<dbReference type="Pfam" id="PF04082">
    <property type="entry name" value="Fungal_trans"/>
    <property type="match status" value="1"/>
</dbReference>
<dbReference type="GO" id="GO:0008270">
    <property type="term" value="F:zinc ion binding"/>
    <property type="evidence" value="ECO:0007669"/>
    <property type="project" value="InterPro"/>
</dbReference>